<comment type="caution">
    <text evidence="1">The sequence shown here is derived from an EMBL/GenBank/DDBJ whole genome shotgun (WGS) entry which is preliminary data.</text>
</comment>
<reference evidence="1" key="1">
    <citation type="journal article" date="2015" name="Nature">
        <title>Complex archaea that bridge the gap between prokaryotes and eukaryotes.</title>
        <authorList>
            <person name="Spang A."/>
            <person name="Saw J.H."/>
            <person name="Jorgensen S.L."/>
            <person name="Zaremba-Niedzwiedzka K."/>
            <person name="Martijn J."/>
            <person name="Lind A.E."/>
            <person name="van Eijk R."/>
            <person name="Schleper C."/>
            <person name="Guy L."/>
            <person name="Ettema T.J."/>
        </authorList>
    </citation>
    <scope>NUCLEOTIDE SEQUENCE</scope>
</reference>
<sequence>MKAQGQHHWTQTKGIIMGYRSDWRIAFNTHHKAKHVKDMLGDFVTNNPSHYVSPLLEEMLQLAISHEDDSLFVLEETGWKLVYWDELVSVLHDMFDDDPEVDFASIRLGEDCDDNEINHGNHTYVYMCRDMSDTDFDPVPAVLVVKQRAPGKKVCDCPMSIHGILHTDDCQDKK</sequence>
<dbReference type="EMBL" id="LAZR01016456">
    <property type="protein sequence ID" value="KKM04423.1"/>
    <property type="molecule type" value="Genomic_DNA"/>
</dbReference>
<organism evidence="1">
    <name type="scientific">marine sediment metagenome</name>
    <dbReference type="NCBI Taxonomy" id="412755"/>
    <lineage>
        <taxon>unclassified sequences</taxon>
        <taxon>metagenomes</taxon>
        <taxon>ecological metagenomes</taxon>
    </lineage>
</organism>
<dbReference type="AlphaFoldDB" id="A0A0F9JZT1"/>
<gene>
    <name evidence="1" type="ORF">LCGC14_1764430</name>
</gene>
<protein>
    <submittedName>
        <fullName evidence="1">Uncharacterized protein</fullName>
    </submittedName>
</protein>
<accession>A0A0F9JZT1</accession>
<proteinExistence type="predicted"/>
<evidence type="ECO:0000313" key="1">
    <source>
        <dbReference type="EMBL" id="KKM04423.1"/>
    </source>
</evidence>
<name>A0A0F9JZT1_9ZZZZ</name>